<name>A0AAW1DU75_9HEMI</name>
<dbReference type="EMBL" id="JAPXFL010000001">
    <property type="protein sequence ID" value="KAK9512979.1"/>
    <property type="molecule type" value="Genomic_DNA"/>
</dbReference>
<proteinExistence type="predicted"/>
<evidence type="ECO:0000313" key="2">
    <source>
        <dbReference type="Proteomes" id="UP001461498"/>
    </source>
</evidence>
<gene>
    <name evidence="1" type="ORF">O3M35_001277</name>
</gene>
<protein>
    <submittedName>
        <fullName evidence="1">Uncharacterized protein</fullName>
    </submittedName>
</protein>
<evidence type="ECO:0000313" key="1">
    <source>
        <dbReference type="EMBL" id="KAK9512979.1"/>
    </source>
</evidence>
<reference evidence="1 2" key="1">
    <citation type="submission" date="2022-12" db="EMBL/GenBank/DDBJ databases">
        <title>Chromosome-level genome assembly of true bugs.</title>
        <authorList>
            <person name="Ma L."/>
            <person name="Li H."/>
        </authorList>
    </citation>
    <scope>NUCLEOTIDE SEQUENCE [LARGE SCALE GENOMIC DNA]</scope>
    <source>
        <strain evidence="1">Lab_2022b</strain>
    </source>
</reference>
<keyword evidence="2" id="KW-1185">Reference proteome</keyword>
<dbReference type="AlphaFoldDB" id="A0AAW1DU75"/>
<dbReference type="Proteomes" id="UP001461498">
    <property type="component" value="Unassembled WGS sequence"/>
</dbReference>
<accession>A0AAW1DU75</accession>
<sequence>MQLFAFGTTWQCADYIKISSESDQQYCQQNNILMRLYQNLKLIGPTVLPTGQLKVANFVSTISQEQL</sequence>
<comment type="caution">
    <text evidence="1">The sequence shown here is derived from an EMBL/GenBank/DDBJ whole genome shotgun (WGS) entry which is preliminary data.</text>
</comment>
<organism evidence="1 2">
    <name type="scientific">Rhynocoris fuscipes</name>
    <dbReference type="NCBI Taxonomy" id="488301"/>
    <lineage>
        <taxon>Eukaryota</taxon>
        <taxon>Metazoa</taxon>
        <taxon>Ecdysozoa</taxon>
        <taxon>Arthropoda</taxon>
        <taxon>Hexapoda</taxon>
        <taxon>Insecta</taxon>
        <taxon>Pterygota</taxon>
        <taxon>Neoptera</taxon>
        <taxon>Paraneoptera</taxon>
        <taxon>Hemiptera</taxon>
        <taxon>Heteroptera</taxon>
        <taxon>Panheteroptera</taxon>
        <taxon>Cimicomorpha</taxon>
        <taxon>Reduviidae</taxon>
        <taxon>Harpactorinae</taxon>
        <taxon>Harpactorini</taxon>
        <taxon>Rhynocoris</taxon>
    </lineage>
</organism>